<dbReference type="Pfam" id="PF01381">
    <property type="entry name" value="HTH_3"/>
    <property type="match status" value="1"/>
</dbReference>
<accession>A0AAI9MVN2</accession>
<dbReference type="InterPro" id="IPR010982">
    <property type="entry name" value="Lambda_DNA-bd_dom_sf"/>
</dbReference>
<reference evidence="3" key="2">
    <citation type="submission" date="2024-02" db="EMBL/GenBank/DDBJ databases">
        <authorList>
            <consortium name="Clinical and Environmental Microbiology Branch: Whole genome sequencing antimicrobial resistance pathogens in the healthcare setting"/>
        </authorList>
    </citation>
    <scope>NUCLEOTIDE SEQUENCE</scope>
    <source>
        <strain evidence="3">2020GO-00142</strain>
    </source>
</reference>
<evidence type="ECO:0000313" key="3">
    <source>
        <dbReference type="EMBL" id="EMP9432255.1"/>
    </source>
</evidence>
<evidence type="ECO:0000313" key="5">
    <source>
        <dbReference type="Proteomes" id="UP001495779"/>
    </source>
</evidence>
<protein>
    <submittedName>
        <fullName evidence="3">Helix-turn-helix transcriptional regulator</fullName>
    </submittedName>
</protein>
<dbReference type="Gene3D" id="1.10.260.40">
    <property type="entry name" value="lambda repressor-like DNA-binding domains"/>
    <property type="match status" value="1"/>
</dbReference>
<evidence type="ECO:0000259" key="2">
    <source>
        <dbReference type="PROSITE" id="PS50943"/>
    </source>
</evidence>
<keyword evidence="1" id="KW-0238">DNA-binding</keyword>
<sequence>MNESILDSSIPKNFFTQIIGREIQRLRKENTMSGTKLANKLGISQQQYSRYERGINTISVDTLLHILYILECDLDSFFAYLRYQIERDNLPAYTKFKPLFNKLGTYDEIEQYFLKTKE</sequence>
<name>A0AAI9MVN2_PROST</name>
<evidence type="ECO:0000256" key="1">
    <source>
        <dbReference type="ARBA" id="ARBA00023125"/>
    </source>
</evidence>
<dbReference type="Proteomes" id="UP001495779">
    <property type="component" value="Unassembled WGS sequence"/>
</dbReference>
<dbReference type="PANTHER" id="PTHR46797">
    <property type="entry name" value="HTH-TYPE TRANSCRIPTIONAL REGULATOR"/>
    <property type="match status" value="1"/>
</dbReference>
<dbReference type="EMBL" id="JAGSRH010000007">
    <property type="protein sequence ID" value="MER5076533.1"/>
    <property type="molecule type" value="Genomic_DNA"/>
</dbReference>
<feature type="domain" description="HTH cro/C1-type" evidence="2">
    <location>
        <begin position="23"/>
        <end position="77"/>
    </location>
</feature>
<dbReference type="AlphaFoldDB" id="A0AAI9MVN2"/>
<dbReference type="EMBL" id="AAZDVE040000007">
    <property type="protein sequence ID" value="EMP9432255.1"/>
    <property type="molecule type" value="Genomic_DNA"/>
</dbReference>
<organism evidence="3">
    <name type="scientific">Providencia stuartii</name>
    <dbReference type="NCBI Taxonomy" id="588"/>
    <lineage>
        <taxon>Bacteria</taxon>
        <taxon>Pseudomonadati</taxon>
        <taxon>Pseudomonadota</taxon>
        <taxon>Gammaproteobacteria</taxon>
        <taxon>Enterobacterales</taxon>
        <taxon>Morganellaceae</taxon>
        <taxon>Providencia</taxon>
    </lineage>
</organism>
<gene>
    <name evidence="3" type="ORF">JRA39_001272</name>
    <name evidence="4" type="ORF">KDV35_06585</name>
</gene>
<dbReference type="InterPro" id="IPR001387">
    <property type="entry name" value="Cro/C1-type_HTH"/>
</dbReference>
<dbReference type="SUPFAM" id="SSF47413">
    <property type="entry name" value="lambda repressor-like DNA-binding domains"/>
    <property type="match status" value="1"/>
</dbReference>
<dbReference type="CDD" id="cd00093">
    <property type="entry name" value="HTH_XRE"/>
    <property type="match status" value="1"/>
</dbReference>
<dbReference type="PROSITE" id="PS50943">
    <property type="entry name" value="HTH_CROC1"/>
    <property type="match status" value="1"/>
</dbReference>
<proteinExistence type="predicted"/>
<dbReference type="InterPro" id="IPR050807">
    <property type="entry name" value="TransReg_Diox_bact_type"/>
</dbReference>
<dbReference type="GO" id="GO:0003677">
    <property type="term" value="F:DNA binding"/>
    <property type="evidence" value="ECO:0007669"/>
    <property type="project" value="UniProtKB-KW"/>
</dbReference>
<comment type="caution">
    <text evidence="3">The sequence shown here is derived from an EMBL/GenBank/DDBJ whole genome shotgun (WGS) entry which is preliminary data.</text>
</comment>
<dbReference type="GO" id="GO:0005829">
    <property type="term" value="C:cytosol"/>
    <property type="evidence" value="ECO:0007669"/>
    <property type="project" value="TreeGrafter"/>
</dbReference>
<reference evidence="4 5" key="1">
    <citation type="submission" date="2021-04" db="EMBL/GenBank/DDBJ databases">
        <title>Determining the burden of carbapenem-resistant Enterobacterales from a tertiary public heath setting in Bangladesh: a clinical, epidemiological, and molecular study.</title>
        <authorList>
            <person name="Farzana R."/>
            <person name="Walsh T.R."/>
        </authorList>
    </citation>
    <scope>NUCLEOTIDE SEQUENCE [LARGE SCALE GENOMIC DNA]</scope>
    <source>
        <strain evidence="5">dmpro_s316</strain>
        <strain evidence="4">Dmpro_s316</strain>
    </source>
</reference>
<evidence type="ECO:0000313" key="4">
    <source>
        <dbReference type="EMBL" id="MER5076533.1"/>
    </source>
</evidence>
<dbReference type="GO" id="GO:0003700">
    <property type="term" value="F:DNA-binding transcription factor activity"/>
    <property type="evidence" value="ECO:0007669"/>
    <property type="project" value="TreeGrafter"/>
</dbReference>
<dbReference type="RefSeq" id="WP_154622353.1">
    <property type="nucleotide sequence ID" value="NZ_CP095443.1"/>
</dbReference>
<dbReference type="PANTHER" id="PTHR46797:SF1">
    <property type="entry name" value="METHYLPHOSPHONATE SYNTHASE"/>
    <property type="match status" value="1"/>
</dbReference>
<dbReference type="SMART" id="SM00530">
    <property type="entry name" value="HTH_XRE"/>
    <property type="match status" value="1"/>
</dbReference>